<feature type="compositionally biased region" description="Polar residues" evidence="1">
    <location>
        <begin position="11"/>
        <end position="21"/>
    </location>
</feature>
<dbReference type="RefSeq" id="XP_022636031.1">
    <property type="nucleotide sequence ID" value="XM_022780310.1"/>
</dbReference>
<protein>
    <submittedName>
        <fullName evidence="3">Uncharacterized protein LOC111241623</fullName>
    </submittedName>
</protein>
<feature type="compositionally biased region" description="Basic residues" evidence="1">
    <location>
        <begin position="92"/>
        <end position="101"/>
    </location>
</feature>
<feature type="region of interest" description="Disordered" evidence="1">
    <location>
        <begin position="48"/>
        <end position="101"/>
    </location>
</feature>
<feature type="compositionally biased region" description="Polar residues" evidence="1">
    <location>
        <begin position="49"/>
        <end position="66"/>
    </location>
</feature>
<name>A0A3Q0EXZ4_VIGRR</name>
<organism evidence="2 3">
    <name type="scientific">Vigna radiata var. radiata</name>
    <name type="common">Mung bean</name>
    <name type="synonym">Phaseolus aureus</name>
    <dbReference type="NCBI Taxonomy" id="3916"/>
    <lineage>
        <taxon>Eukaryota</taxon>
        <taxon>Viridiplantae</taxon>
        <taxon>Streptophyta</taxon>
        <taxon>Embryophyta</taxon>
        <taxon>Tracheophyta</taxon>
        <taxon>Spermatophyta</taxon>
        <taxon>Magnoliopsida</taxon>
        <taxon>eudicotyledons</taxon>
        <taxon>Gunneridae</taxon>
        <taxon>Pentapetalae</taxon>
        <taxon>rosids</taxon>
        <taxon>fabids</taxon>
        <taxon>Fabales</taxon>
        <taxon>Fabaceae</taxon>
        <taxon>Papilionoideae</taxon>
        <taxon>50 kb inversion clade</taxon>
        <taxon>NPAAA clade</taxon>
        <taxon>indigoferoid/millettioid clade</taxon>
        <taxon>Phaseoleae</taxon>
        <taxon>Vigna</taxon>
    </lineage>
</organism>
<accession>A0A3Q0EXZ4</accession>
<proteinExistence type="predicted"/>
<evidence type="ECO:0000313" key="2">
    <source>
        <dbReference type="Proteomes" id="UP000087766"/>
    </source>
</evidence>
<evidence type="ECO:0000313" key="3">
    <source>
        <dbReference type="RefSeq" id="XP_022636031.1"/>
    </source>
</evidence>
<dbReference type="AlphaFoldDB" id="A0A3Q0EXZ4"/>
<dbReference type="GeneID" id="111241623"/>
<sequence length="151" mass="16522">MFTASPGLHPVTSSPRVTGPNSEILPFPPPSLLVVATTWTDEVAGAFNATLSRKSPPTKPGSSFLLTGQERRRGPPSISARDIATITDHHQSPPHRCSRRNRCPHQHHNTALLPLHSRVSYLSLKRQTPSATPTAGVEDENVFRMPIIGRR</sequence>
<evidence type="ECO:0000256" key="1">
    <source>
        <dbReference type="SAM" id="MobiDB-lite"/>
    </source>
</evidence>
<dbReference type="KEGG" id="vra:111241623"/>
<feature type="region of interest" description="Disordered" evidence="1">
    <location>
        <begin position="1"/>
        <end position="23"/>
    </location>
</feature>
<dbReference type="Proteomes" id="UP000087766">
    <property type="component" value="Chromosome 5"/>
</dbReference>
<keyword evidence="2" id="KW-1185">Reference proteome</keyword>
<reference evidence="2" key="1">
    <citation type="journal article" date="2014" name="Nat. Commun.">
        <title>Genome sequence of mungbean and insights into evolution within Vigna species.</title>
        <authorList>
            <person name="Kang Y.J."/>
            <person name="Kim S.K."/>
            <person name="Kim M.Y."/>
            <person name="Lestari P."/>
            <person name="Kim K.H."/>
            <person name="Ha B.K."/>
            <person name="Jun T.H."/>
            <person name="Hwang W.J."/>
            <person name="Lee T."/>
            <person name="Lee J."/>
            <person name="Shim S."/>
            <person name="Yoon M.Y."/>
            <person name="Jang Y.E."/>
            <person name="Han K.S."/>
            <person name="Taeprayoon P."/>
            <person name="Yoon N."/>
            <person name="Somta P."/>
            <person name="Tanya P."/>
            <person name="Kim K.S."/>
            <person name="Gwag J.G."/>
            <person name="Moon J.K."/>
            <person name="Lee Y.H."/>
            <person name="Park B.S."/>
            <person name="Bombarely A."/>
            <person name="Doyle J.J."/>
            <person name="Jackson S.A."/>
            <person name="Schafleitner R."/>
            <person name="Srinives P."/>
            <person name="Varshney R.K."/>
            <person name="Lee S.H."/>
        </authorList>
    </citation>
    <scope>NUCLEOTIDE SEQUENCE [LARGE SCALE GENOMIC DNA]</scope>
    <source>
        <strain evidence="2">cv. VC1973A</strain>
    </source>
</reference>
<reference evidence="3" key="2">
    <citation type="submission" date="2025-08" db="UniProtKB">
        <authorList>
            <consortium name="RefSeq"/>
        </authorList>
    </citation>
    <scope>IDENTIFICATION</scope>
    <source>
        <tissue evidence="3">Leaf</tissue>
    </source>
</reference>
<gene>
    <name evidence="3" type="primary">LOC111241623</name>
</gene>